<dbReference type="AlphaFoldDB" id="A0A2N3WGG8"/>
<dbReference type="EMBL" id="PJMY01000003">
    <property type="protein sequence ID" value="PKV92988.1"/>
    <property type="molecule type" value="Genomic_DNA"/>
</dbReference>
<protein>
    <submittedName>
        <fullName evidence="2">Uncharacterized protein</fullName>
    </submittedName>
</protein>
<proteinExistence type="predicted"/>
<accession>A0A2N3WGG8</accession>
<dbReference type="Proteomes" id="UP000233750">
    <property type="component" value="Unassembled WGS sequence"/>
</dbReference>
<keyword evidence="3" id="KW-1185">Reference proteome</keyword>
<evidence type="ECO:0000313" key="2">
    <source>
        <dbReference type="EMBL" id="PKV92988.1"/>
    </source>
</evidence>
<sequence length="287" mass="30769">MPSPRPPLHFVDKTTRISACPQFRPPPVFVLFFLRRDEKPVAVIGAVDCVDSGRSRWSWRAAACGQPWWRIGGWFGRSVDGFAPPTIHPQLALVVPRLVPRLGPSCTQALGAAEAAGIALVSDDPQVWMTCGQPGESAWTSLGTTCGFGVSGMWIKSGSSQLRDPLALWAKCPHPGENPLCINKFRNFCVHRLWMSVDTYACFAPTPLRTHASAAYGREASRGNKKGTTGSPWCPFVSKQDCLQASVQKQRSAIAARAALSGTSALAPGRKSAGARPSPCGSSCPRA</sequence>
<organism evidence="2 3">
    <name type="scientific">Amycolatopsis echigonensis</name>
    <dbReference type="NCBI Taxonomy" id="2576905"/>
    <lineage>
        <taxon>Bacteria</taxon>
        <taxon>Bacillati</taxon>
        <taxon>Actinomycetota</taxon>
        <taxon>Actinomycetes</taxon>
        <taxon>Pseudonocardiales</taxon>
        <taxon>Pseudonocardiaceae</taxon>
        <taxon>Amycolatopsis</taxon>
    </lineage>
</organism>
<evidence type="ECO:0000256" key="1">
    <source>
        <dbReference type="SAM" id="MobiDB-lite"/>
    </source>
</evidence>
<comment type="caution">
    <text evidence="2">The sequence shown here is derived from an EMBL/GenBank/DDBJ whole genome shotgun (WGS) entry which is preliminary data.</text>
</comment>
<gene>
    <name evidence="2" type="ORF">ATK30_3824</name>
</gene>
<feature type="region of interest" description="Disordered" evidence="1">
    <location>
        <begin position="264"/>
        <end position="287"/>
    </location>
</feature>
<evidence type="ECO:0000313" key="3">
    <source>
        <dbReference type="Proteomes" id="UP000233750"/>
    </source>
</evidence>
<name>A0A2N3WGG8_9PSEU</name>
<reference evidence="2 3" key="1">
    <citation type="submission" date="2017-12" db="EMBL/GenBank/DDBJ databases">
        <title>Sequencing the genomes of 1000 Actinobacteria strains.</title>
        <authorList>
            <person name="Klenk H.-P."/>
        </authorList>
    </citation>
    <scope>NUCLEOTIDE SEQUENCE [LARGE SCALE GENOMIC DNA]</scope>
    <source>
        <strain evidence="2 3">DSM 45165</strain>
    </source>
</reference>